<evidence type="ECO:0000313" key="1">
    <source>
        <dbReference type="EMBL" id="MCB8883524.1"/>
    </source>
</evidence>
<sequence length="243" mass="26692">MTLLTGETDVFSSAATSGRCAVIFLSKDQDPGLAKPYLSPPIADALHALEAEGWILSPRAMIDPGETPPATGFATGFAHDVDLAGVFEAPSINAAFAGIRRLERAGWAERFATQWLIGPREFAAVKGQPVAGERNWGFLALWEWNDAWSAASQDTRDAYDRHCDIAFAGDLALGANIAGRHRLDWASSWHHLGFWEIDNPKTVDLAMREHERVADFMFTTSRHYIGRRCTIAAYLAGMTEQLS</sequence>
<reference evidence="1 2" key="1">
    <citation type="journal article" date="2021" name="Microorganisms">
        <title>Acidisoma silvae sp. nov. and Acidisomacellulosilytica sp. nov., Two Acidophilic Bacteria Isolated from Decaying Wood, Hydrolyzing Cellulose and Producing Poly-3-hydroxybutyrate.</title>
        <authorList>
            <person name="Mieszkin S."/>
            <person name="Pouder E."/>
            <person name="Uroz S."/>
            <person name="Simon-Colin C."/>
            <person name="Alain K."/>
        </authorList>
    </citation>
    <scope>NUCLEOTIDE SEQUENCE [LARGE SCALE GENOMIC DNA]</scope>
    <source>
        <strain evidence="1 2">HW T5.17</strain>
    </source>
</reference>
<dbReference type="Proteomes" id="UP000721844">
    <property type="component" value="Unassembled WGS sequence"/>
</dbReference>
<protein>
    <submittedName>
        <fullName evidence="1">Uncharacterized protein</fullName>
    </submittedName>
</protein>
<name>A0A963Z6P0_9PROT</name>
<comment type="caution">
    <text evidence="1">The sequence shown here is derived from an EMBL/GenBank/DDBJ whole genome shotgun (WGS) entry which is preliminary data.</text>
</comment>
<gene>
    <name evidence="1" type="ORF">ACELLULO517_24970</name>
</gene>
<organism evidence="1 2">
    <name type="scientific">Acidisoma cellulosilyticum</name>
    <dbReference type="NCBI Taxonomy" id="2802395"/>
    <lineage>
        <taxon>Bacteria</taxon>
        <taxon>Pseudomonadati</taxon>
        <taxon>Pseudomonadota</taxon>
        <taxon>Alphaproteobacteria</taxon>
        <taxon>Acetobacterales</taxon>
        <taxon>Acidocellaceae</taxon>
        <taxon>Acidisoma</taxon>
    </lineage>
</organism>
<proteinExistence type="predicted"/>
<dbReference type="EMBL" id="JAESVA010000014">
    <property type="protein sequence ID" value="MCB8883524.1"/>
    <property type="molecule type" value="Genomic_DNA"/>
</dbReference>
<keyword evidence="2" id="KW-1185">Reference proteome</keyword>
<dbReference type="AlphaFoldDB" id="A0A963Z6P0"/>
<accession>A0A963Z6P0</accession>
<dbReference type="RefSeq" id="WP_227310181.1">
    <property type="nucleotide sequence ID" value="NZ_JAESVA010000014.1"/>
</dbReference>
<evidence type="ECO:0000313" key="2">
    <source>
        <dbReference type="Proteomes" id="UP000721844"/>
    </source>
</evidence>